<evidence type="ECO:0000256" key="3">
    <source>
        <dbReference type="SAM" id="SignalP"/>
    </source>
</evidence>
<dbReference type="Gene3D" id="3.10.450.10">
    <property type="match status" value="1"/>
</dbReference>
<sequence>MKLVCVFVLLLISFTSTFAQFVGGYSPIKDINAPHVRKIAQFAITEHNKHTGENLKLERVIKGDSQVVSGLNYRLTLAATDGSTSHNYLVIVYEQSWTHTIELTSFSRINH</sequence>
<evidence type="ECO:0000256" key="2">
    <source>
        <dbReference type="ARBA" id="ARBA00022704"/>
    </source>
</evidence>
<dbReference type="InterPro" id="IPR000010">
    <property type="entry name" value="Cystatin_dom"/>
</dbReference>
<dbReference type="SUPFAM" id="SSF54403">
    <property type="entry name" value="Cystatin/monellin"/>
    <property type="match status" value="1"/>
</dbReference>
<dbReference type="Pfam" id="PF16845">
    <property type="entry name" value="SQAPI"/>
    <property type="match status" value="1"/>
</dbReference>
<evidence type="ECO:0000256" key="1">
    <source>
        <dbReference type="ARBA" id="ARBA00022690"/>
    </source>
</evidence>
<dbReference type="EMBL" id="BT141177">
    <property type="protein sequence ID" value="AFK40971.1"/>
    <property type="molecule type" value="mRNA"/>
</dbReference>
<dbReference type="CDD" id="cd00042">
    <property type="entry name" value="CY"/>
    <property type="match status" value="1"/>
</dbReference>
<evidence type="ECO:0000259" key="4">
    <source>
        <dbReference type="SMART" id="SM00043"/>
    </source>
</evidence>
<keyword evidence="2" id="KW-0789">Thiol protease inhibitor</keyword>
<feature type="signal peptide" evidence="3">
    <location>
        <begin position="1"/>
        <end position="19"/>
    </location>
</feature>
<organism evidence="5">
    <name type="scientific">Lotus japonicus</name>
    <name type="common">Lotus corniculatus var. japonicus</name>
    <dbReference type="NCBI Taxonomy" id="34305"/>
    <lineage>
        <taxon>Eukaryota</taxon>
        <taxon>Viridiplantae</taxon>
        <taxon>Streptophyta</taxon>
        <taxon>Embryophyta</taxon>
        <taxon>Tracheophyta</taxon>
        <taxon>Spermatophyta</taxon>
        <taxon>Magnoliopsida</taxon>
        <taxon>eudicotyledons</taxon>
        <taxon>Gunneridae</taxon>
        <taxon>Pentapetalae</taxon>
        <taxon>rosids</taxon>
        <taxon>fabids</taxon>
        <taxon>Fabales</taxon>
        <taxon>Fabaceae</taxon>
        <taxon>Papilionoideae</taxon>
        <taxon>50 kb inversion clade</taxon>
        <taxon>NPAAA clade</taxon>
        <taxon>Hologalegina</taxon>
        <taxon>robinioid clade</taxon>
        <taxon>Loteae</taxon>
        <taxon>Lotus</taxon>
    </lineage>
</organism>
<name>I3SL29_LOTJA</name>
<dbReference type="PANTHER" id="PTHR47364:SF2">
    <property type="entry name" value="CYSTEINE PROTEINASE INHIBITOR 5"/>
    <property type="match status" value="1"/>
</dbReference>
<dbReference type="PANTHER" id="PTHR47364">
    <property type="entry name" value="CYSTEINE PROTEINASE INHIBITOR 5"/>
    <property type="match status" value="1"/>
</dbReference>
<keyword evidence="1" id="KW-0646">Protease inhibitor</keyword>
<dbReference type="GO" id="GO:0004869">
    <property type="term" value="F:cysteine-type endopeptidase inhibitor activity"/>
    <property type="evidence" value="ECO:0007669"/>
    <property type="project" value="UniProtKB-KW"/>
</dbReference>
<keyword evidence="3" id="KW-0732">Signal</keyword>
<dbReference type="InterPro" id="IPR046350">
    <property type="entry name" value="Cystatin_sf"/>
</dbReference>
<accession>I3SL29</accession>
<dbReference type="AlphaFoldDB" id="I3SL29"/>
<proteinExistence type="evidence at transcript level"/>
<evidence type="ECO:0000313" key="5">
    <source>
        <dbReference type="EMBL" id="AFK40971.1"/>
    </source>
</evidence>
<reference evidence="5" key="1">
    <citation type="submission" date="2012-05" db="EMBL/GenBank/DDBJ databases">
        <authorList>
            <person name="Krishnakumar V."/>
            <person name="Cheung F."/>
            <person name="Xiao Y."/>
            <person name="Chan A."/>
            <person name="Moskal W.A."/>
            <person name="Town C.D."/>
        </authorList>
    </citation>
    <scope>NUCLEOTIDE SEQUENCE</scope>
</reference>
<feature type="domain" description="Cystatin" evidence="4">
    <location>
        <begin position="20"/>
        <end position="109"/>
    </location>
</feature>
<dbReference type="SMART" id="SM00043">
    <property type="entry name" value="CY"/>
    <property type="match status" value="1"/>
</dbReference>
<protein>
    <recommendedName>
        <fullName evidence="4">Cystatin domain-containing protein</fullName>
    </recommendedName>
</protein>
<feature type="chain" id="PRO_5018772324" description="Cystatin domain-containing protein" evidence="3">
    <location>
        <begin position="20"/>
        <end position="111"/>
    </location>
</feature>